<dbReference type="RefSeq" id="WP_251222668.1">
    <property type="nucleotide sequence ID" value="NZ_JAMBOL010000004.1"/>
</dbReference>
<dbReference type="Gene3D" id="3.30.565.10">
    <property type="entry name" value="Histidine kinase-like ATPase, C-terminal domain"/>
    <property type="match status" value="1"/>
</dbReference>
<evidence type="ECO:0000256" key="2">
    <source>
        <dbReference type="ARBA" id="ARBA00004651"/>
    </source>
</evidence>
<dbReference type="PROSITE" id="PS50885">
    <property type="entry name" value="HAMP"/>
    <property type="match status" value="1"/>
</dbReference>
<dbReference type="SMART" id="SM00388">
    <property type="entry name" value="HisKA"/>
    <property type="match status" value="1"/>
</dbReference>
<dbReference type="PANTHER" id="PTHR42878:SF3">
    <property type="entry name" value="HISTIDINE PROTEIN KINASE SAES"/>
    <property type="match status" value="1"/>
</dbReference>
<evidence type="ECO:0000256" key="4">
    <source>
        <dbReference type="ARBA" id="ARBA00022475"/>
    </source>
</evidence>
<comment type="caution">
    <text evidence="15">The sequence shown here is derived from an EMBL/GenBank/DDBJ whole genome shotgun (WGS) entry which is preliminary data.</text>
</comment>
<dbReference type="Proteomes" id="UP001139179">
    <property type="component" value="Unassembled WGS sequence"/>
</dbReference>
<dbReference type="CDD" id="cd00082">
    <property type="entry name" value="HisKA"/>
    <property type="match status" value="1"/>
</dbReference>
<evidence type="ECO:0000256" key="5">
    <source>
        <dbReference type="ARBA" id="ARBA00022553"/>
    </source>
</evidence>
<keyword evidence="9" id="KW-0067">ATP-binding</keyword>
<dbReference type="FunFam" id="1.10.287.130:FF:000001">
    <property type="entry name" value="Two-component sensor histidine kinase"/>
    <property type="match status" value="1"/>
</dbReference>
<dbReference type="PROSITE" id="PS50109">
    <property type="entry name" value="HIS_KIN"/>
    <property type="match status" value="1"/>
</dbReference>
<dbReference type="InterPro" id="IPR003594">
    <property type="entry name" value="HATPase_dom"/>
</dbReference>
<dbReference type="GO" id="GO:0000156">
    <property type="term" value="F:phosphorelay response regulator activity"/>
    <property type="evidence" value="ECO:0007669"/>
    <property type="project" value="TreeGrafter"/>
</dbReference>
<dbReference type="Pfam" id="PF02518">
    <property type="entry name" value="HATPase_c"/>
    <property type="match status" value="1"/>
</dbReference>
<evidence type="ECO:0000256" key="7">
    <source>
        <dbReference type="ARBA" id="ARBA00022741"/>
    </source>
</evidence>
<dbReference type="InterPro" id="IPR036097">
    <property type="entry name" value="HisK_dim/P_sf"/>
</dbReference>
<dbReference type="SUPFAM" id="SSF47384">
    <property type="entry name" value="Homodimeric domain of signal transducing histidine kinase"/>
    <property type="match status" value="1"/>
</dbReference>
<evidence type="ECO:0000256" key="6">
    <source>
        <dbReference type="ARBA" id="ARBA00022679"/>
    </source>
</evidence>
<protein>
    <recommendedName>
        <fullName evidence="3">histidine kinase</fullName>
        <ecNumber evidence="3">2.7.13.3</ecNumber>
    </recommendedName>
</protein>
<comment type="catalytic activity">
    <reaction evidence="1">
        <text>ATP + protein L-histidine = ADP + protein N-phospho-L-histidine.</text>
        <dbReference type="EC" id="2.7.13.3"/>
    </reaction>
</comment>
<feature type="domain" description="HAMP" evidence="14">
    <location>
        <begin position="305"/>
        <end position="357"/>
    </location>
</feature>
<dbReference type="InterPro" id="IPR003660">
    <property type="entry name" value="HAMP_dom"/>
</dbReference>
<evidence type="ECO:0000313" key="15">
    <source>
        <dbReference type="EMBL" id="MCM3713862.1"/>
    </source>
</evidence>
<evidence type="ECO:0000313" key="16">
    <source>
        <dbReference type="Proteomes" id="UP001139179"/>
    </source>
</evidence>
<dbReference type="EMBL" id="JAMBOL010000004">
    <property type="protein sequence ID" value="MCM3713862.1"/>
    <property type="molecule type" value="Genomic_DNA"/>
</dbReference>
<organism evidence="15 16">
    <name type="scientific">Halalkalibacter oceani</name>
    <dbReference type="NCBI Taxonomy" id="1653776"/>
    <lineage>
        <taxon>Bacteria</taxon>
        <taxon>Bacillati</taxon>
        <taxon>Bacillota</taxon>
        <taxon>Bacilli</taxon>
        <taxon>Bacillales</taxon>
        <taxon>Bacillaceae</taxon>
        <taxon>Halalkalibacter</taxon>
    </lineage>
</organism>
<feature type="domain" description="Histidine kinase" evidence="13">
    <location>
        <begin position="379"/>
        <end position="592"/>
    </location>
</feature>
<dbReference type="Gene3D" id="6.10.340.10">
    <property type="match status" value="1"/>
</dbReference>
<reference evidence="15" key="1">
    <citation type="submission" date="2022-05" db="EMBL/GenBank/DDBJ databases">
        <title>Comparative Genomics of Spacecraft Associated Microbes.</title>
        <authorList>
            <person name="Tran M.T."/>
            <person name="Wright A."/>
            <person name="Seuylemezian A."/>
            <person name="Eisen J."/>
            <person name="Coil D."/>
        </authorList>
    </citation>
    <scope>NUCLEOTIDE SEQUENCE</scope>
    <source>
        <strain evidence="15">214.1.1</strain>
    </source>
</reference>
<dbReference type="InterPro" id="IPR005467">
    <property type="entry name" value="His_kinase_dom"/>
</dbReference>
<keyword evidence="11 12" id="KW-0472">Membrane</keyword>
<dbReference type="GO" id="GO:0007234">
    <property type="term" value="P:osmosensory signaling via phosphorelay pathway"/>
    <property type="evidence" value="ECO:0007669"/>
    <property type="project" value="TreeGrafter"/>
</dbReference>
<dbReference type="GO" id="GO:0005886">
    <property type="term" value="C:plasma membrane"/>
    <property type="evidence" value="ECO:0007669"/>
    <property type="project" value="UniProtKB-SubCell"/>
</dbReference>
<dbReference type="PANTHER" id="PTHR42878">
    <property type="entry name" value="TWO-COMPONENT HISTIDINE KINASE"/>
    <property type="match status" value="1"/>
</dbReference>
<comment type="subcellular location">
    <subcellularLocation>
        <location evidence="2">Cell membrane</location>
        <topology evidence="2">Multi-pass membrane protein</topology>
    </subcellularLocation>
</comment>
<keyword evidence="7" id="KW-0547">Nucleotide-binding</keyword>
<evidence type="ECO:0000256" key="8">
    <source>
        <dbReference type="ARBA" id="ARBA00022777"/>
    </source>
</evidence>
<keyword evidence="16" id="KW-1185">Reference proteome</keyword>
<keyword evidence="12" id="KW-1133">Transmembrane helix</keyword>
<keyword evidence="6" id="KW-0808">Transferase</keyword>
<dbReference type="Gene3D" id="1.10.287.130">
    <property type="match status" value="1"/>
</dbReference>
<keyword evidence="4" id="KW-1003">Cell membrane</keyword>
<dbReference type="Pfam" id="PF00672">
    <property type="entry name" value="HAMP"/>
    <property type="match status" value="1"/>
</dbReference>
<evidence type="ECO:0000256" key="9">
    <source>
        <dbReference type="ARBA" id="ARBA00022840"/>
    </source>
</evidence>
<dbReference type="SUPFAM" id="SSF158472">
    <property type="entry name" value="HAMP domain-like"/>
    <property type="match status" value="1"/>
</dbReference>
<dbReference type="InterPro" id="IPR036890">
    <property type="entry name" value="HATPase_C_sf"/>
</dbReference>
<dbReference type="CDD" id="cd06225">
    <property type="entry name" value="HAMP"/>
    <property type="match status" value="1"/>
</dbReference>
<sequence>MKVGIVPKLFILTTLLCMLILLVIFVGQTIFFKQFYANQKVNEIQASMQSFEIDFINAEGDPATIQKLQEEFYQANQTWITPLDHLGNIKFADDFSVTLQVNATQNQQLSNQVITIPLYSFMELEEVEREKFYLAPGKHLLIDGLIEGHDIIPSILTVKDANKVLENRHLSDRLYGPNAEVETSRMDSLYVSGEIKELQLPVGAAGSALYTNRVFIERIKQFQANLIINDDQSSSAETLDYEENGIQYKIFIRPVTNEAEETVYLFAMTSLQPVDEAVQMVKDYYAYLLIFVLLLIILVSLYYSKKIAKPLLQINETAGRMARLDFSEKIPVASKDEIGALSHNINTLSTTLHSYIQQLQEDIEKEKQLERTRKEFISGVSHELKTPLSVLKSCLSILEDGIANNKKDYYFQAMIKEVDKMDRLIVEMLELAKFESGTYKMKMDVFSIDQLIEHICEKLALEIANKQLELVKQLSGSQVVANQDRIEQVVTNFMTNAIRYTPVDHKIILSTIEEDTRVKVCVENKGAHIEQEHLQKIWDRFYRGHIDQHHSKDGTGLGLAISKNILELHGVEYGAANTEDGVLFFFTLNKKI</sequence>
<dbReference type="InterPro" id="IPR003661">
    <property type="entry name" value="HisK_dim/P_dom"/>
</dbReference>
<evidence type="ECO:0000256" key="3">
    <source>
        <dbReference type="ARBA" id="ARBA00012438"/>
    </source>
</evidence>
<keyword evidence="5" id="KW-0597">Phosphoprotein</keyword>
<evidence type="ECO:0000256" key="1">
    <source>
        <dbReference type="ARBA" id="ARBA00000085"/>
    </source>
</evidence>
<gene>
    <name evidence="15" type="ORF">M3202_07170</name>
</gene>
<keyword evidence="12" id="KW-0812">Transmembrane</keyword>
<feature type="transmembrane region" description="Helical" evidence="12">
    <location>
        <begin position="284"/>
        <end position="303"/>
    </location>
</feature>
<dbReference type="GO" id="GO:0005524">
    <property type="term" value="F:ATP binding"/>
    <property type="evidence" value="ECO:0007669"/>
    <property type="project" value="UniProtKB-KW"/>
</dbReference>
<name>A0A9X2DR19_9BACI</name>
<keyword evidence="8 15" id="KW-0418">Kinase</keyword>
<proteinExistence type="predicted"/>
<dbReference type="GO" id="GO:0000155">
    <property type="term" value="F:phosphorelay sensor kinase activity"/>
    <property type="evidence" value="ECO:0007669"/>
    <property type="project" value="InterPro"/>
</dbReference>
<evidence type="ECO:0000256" key="12">
    <source>
        <dbReference type="SAM" id="Phobius"/>
    </source>
</evidence>
<evidence type="ECO:0000259" key="13">
    <source>
        <dbReference type="PROSITE" id="PS50109"/>
    </source>
</evidence>
<dbReference type="AlphaFoldDB" id="A0A9X2DR19"/>
<dbReference type="InterPro" id="IPR050351">
    <property type="entry name" value="BphY/WalK/GraS-like"/>
</dbReference>
<accession>A0A9X2DR19</accession>
<dbReference type="SMART" id="SM00387">
    <property type="entry name" value="HATPase_c"/>
    <property type="match status" value="1"/>
</dbReference>
<dbReference type="SMART" id="SM00304">
    <property type="entry name" value="HAMP"/>
    <property type="match status" value="1"/>
</dbReference>
<dbReference type="Pfam" id="PF00512">
    <property type="entry name" value="HisKA"/>
    <property type="match status" value="1"/>
</dbReference>
<dbReference type="EC" id="2.7.13.3" evidence="3"/>
<evidence type="ECO:0000256" key="11">
    <source>
        <dbReference type="ARBA" id="ARBA00023136"/>
    </source>
</evidence>
<dbReference type="SUPFAM" id="SSF55874">
    <property type="entry name" value="ATPase domain of HSP90 chaperone/DNA topoisomerase II/histidine kinase"/>
    <property type="match status" value="1"/>
</dbReference>
<keyword evidence="10" id="KW-0902">Two-component regulatory system</keyword>
<dbReference type="GO" id="GO:0030295">
    <property type="term" value="F:protein kinase activator activity"/>
    <property type="evidence" value="ECO:0007669"/>
    <property type="project" value="TreeGrafter"/>
</dbReference>
<evidence type="ECO:0000256" key="10">
    <source>
        <dbReference type="ARBA" id="ARBA00023012"/>
    </source>
</evidence>
<feature type="transmembrane region" description="Helical" evidence="12">
    <location>
        <begin position="9"/>
        <end position="32"/>
    </location>
</feature>
<evidence type="ECO:0000259" key="14">
    <source>
        <dbReference type="PROSITE" id="PS50885"/>
    </source>
</evidence>